<dbReference type="AlphaFoldDB" id="A0A4Q7MA24"/>
<evidence type="ECO:0000313" key="2">
    <source>
        <dbReference type="EMBL" id="RZS64541.1"/>
    </source>
</evidence>
<feature type="compositionally biased region" description="Acidic residues" evidence="1">
    <location>
        <begin position="340"/>
        <end position="352"/>
    </location>
</feature>
<name>A0A4Q7MA24_9MICO</name>
<evidence type="ECO:0000256" key="1">
    <source>
        <dbReference type="SAM" id="MobiDB-lite"/>
    </source>
</evidence>
<dbReference type="OrthoDB" id="4759077at2"/>
<reference evidence="2 3" key="1">
    <citation type="submission" date="2019-02" db="EMBL/GenBank/DDBJ databases">
        <title>Genomic Encyclopedia of Type Strains, Phase IV (KMG-IV): sequencing the most valuable type-strain genomes for metagenomic binning, comparative biology and taxonomic classification.</title>
        <authorList>
            <person name="Goeker M."/>
        </authorList>
    </citation>
    <scope>NUCLEOTIDE SEQUENCE [LARGE SCALE GENOMIC DNA]</scope>
    <source>
        <strain evidence="2 3">DSM 43045</strain>
    </source>
</reference>
<proteinExistence type="predicted"/>
<protein>
    <submittedName>
        <fullName evidence="2">Uncharacterized protein</fullName>
    </submittedName>
</protein>
<dbReference type="EMBL" id="SGWY01000003">
    <property type="protein sequence ID" value="RZS64541.1"/>
    <property type="molecule type" value="Genomic_DNA"/>
</dbReference>
<comment type="caution">
    <text evidence="2">The sequence shown here is derived from an EMBL/GenBank/DDBJ whole genome shotgun (WGS) entry which is preliminary data.</text>
</comment>
<dbReference type="RefSeq" id="WP_130353756.1">
    <property type="nucleotide sequence ID" value="NZ_SGWY01000003.1"/>
</dbReference>
<evidence type="ECO:0000313" key="3">
    <source>
        <dbReference type="Proteomes" id="UP000293289"/>
    </source>
</evidence>
<feature type="region of interest" description="Disordered" evidence="1">
    <location>
        <begin position="320"/>
        <end position="355"/>
    </location>
</feature>
<gene>
    <name evidence="2" type="ORF">EV187_2928</name>
</gene>
<sequence length="670" mass="72702">MSTMPSNDHFLDAFFSVPNTTWPNREGSHPSATYLERFLGALDERGEAPLVLPRKDSGWPTACAYIVCWTPSHAARMRTLIYAAVAQNWAEFDGRLARLRADDPIDAAVLAAFGASTTYVLRPPTPSAQQGMFTALNRLVSTLEHRPPRISRIVRPVGRLLRDFETSLAAGQAATSLELLEDIERTGGISHENIAFLRIRRLGQLGEDDEILQDAALPTVVLTEPPRMVREAILAAWYRASTRDRPDSAELVDRMRAYPADIALLVDGSLVMTDSADAWAAAAIVALARGDASLADGLLGNEVEAPKALRGLLDEVARKSRHPSPYAAPAEERSRATEAESPESEPVAEMEATDTKPAVNSWLSWLASLHSDHADSPEVDLAATWPAPGEVDAELATAIDELPDSAATRLFAGLGAIIDCDEYAKPAWRTSEALIRRHLVGDSLTPSDLGAISALMAIFLRGGPNVDAYRDVLDYLTDKDFRGRWASVATAPAAIDIADLVVTSPSADRTVQQSFVSTALDSLHAQRHRLTEADRVLGELATSDVDLQWDWSIDTDTDTENEAESEANGFPESILLYSLETAVLARAKAAVERLYPGVHVSVSSAKVGNDTLRDQTRRARLIVLATRRATHAATGFIQAHAREARIAYADGCGSGSMMRAIEKGLRFTDE</sequence>
<accession>A0A4Q7MA24</accession>
<organism evidence="2 3">
    <name type="scientific">Agromyces ramosus</name>
    <dbReference type="NCBI Taxonomy" id="33879"/>
    <lineage>
        <taxon>Bacteria</taxon>
        <taxon>Bacillati</taxon>
        <taxon>Actinomycetota</taxon>
        <taxon>Actinomycetes</taxon>
        <taxon>Micrococcales</taxon>
        <taxon>Microbacteriaceae</taxon>
        <taxon>Agromyces</taxon>
    </lineage>
</organism>
<keyword evidence="3" id="KW-1185">Reference proteome</keyword>
<dbReference type="Proteomes" id="UP000293289">
    <property type="component" value="Unassembled WGS sequence"/>
</dbReference>